<comment type="caution">
    <text evidence="4">The sequence shown here is derived from an EMBL/GenBank/DDBJ whole genome shotgun (WGS) entry which is preliminary data.</text>
</comment>
<evidence type="ECO:0000313" key="4">
    <source>
        <dbReference type="EMBL" id="PIN25761.1"/>
    </source>
</evidence>
<dbReference type="OrthoDB" id="1928574at2759"/>
<protein>
    <submittedName>
        <fullName evidence="4">Glucan endo-1,3-beta-D-glucosidase</fullName>
        <ecNumber evidence="4">3.2.1.39</ecNumber>
    </submittedName>
</protein>
<keyword evidence="1 2" id="KW-0732">Signal</keyword>
<evidence type="ECO:0000256" key="2">
    <source>
        <dbReference type="SAM" id="SignalP"/>
    </source>
</evidence>
<reference evidence="5" key="1">
    <citation type="journal article" date="2018" name="Gigascience">
        <title>Genome assembly of the Pink Ipe (Handroanthus impetiginosus, Bignoniaceae), a highly valued, ecologically keystone Neotropical timber forest tree.</title>
        <authorList>
            <person name="Silva-Junior O.B."/>
            <person name="Grattapaglia D."/>
            <person name="Novaes E."/>
            <person name="Collevatti R.G."/>
        </authorList>
    </citation>
    <scope>NUCLEOTIDE SEQUENCE [LARGE SCALE GENOMIC DNA]</scope>
    <source>
        <strain evidence="5">cv. UFG-1</strain>
    </source>
</reference>
<feature type="domain" description="X8" evidence="3">
    <location>
        <begin position="37"/>
        <end position="117"/>
    </location>
</feature>
<feature type="chain" id="PRO_5013795801" evidence="2">
    <location>
        <begin position="26"/>
        <end position="118"/>
    </location>
</feature>
<dbReference type="Pfam" id="PF07983">
    <property type="entry name" value="X8"/>
    <property type="match status" value="1"/>
</dbReference>
<organism evidence="4 5">
    <name type="scientific">Handroanthus impetiginosus</name>
    <dbReference type="NCBI Taxonomy" id="429701"/>
    <lineage>
        <taxon>Eukaryota</taxon>
        <taxon>Viridiplantae</taxon>
        <taxon>Streptophyta</taxon>
        <taxon>Embryophyta</taxon>
        <taxon>Tracheophyta</taxon>
        <taxon>Spermatophyta</taxon>
        <taxon>Magnoliopsida</taxon>
        <taxon>eudicotyledons</taxon>
        <taxon>Gunneridae</taxon>
        <taxon>Pentapetalae</taxon>
        <taxon>asterids</taxon>
        <taxon>lamiids</taxon>
        <taxon>Lamiales</taxon>
        <taxon>Bignoniaceae</taxon>
        <taxon>Crescentiina</taxon>
        <taxon>Tabebuia alliance</taxon>
        <taxon>Handroanthus</taxon>
    </lineage>
</organism>
<name>A0A2G9I7P1_9LAMI</name>
<keyword evidence="5" id="KW-1185">Reference proteome</keyword>
<dbReference type="AlphaFoldDB" id="A0A2G9I7P1"/>
<keyword evidence="4" id="KW-0378">Hydrolase</keyword>
<evidence type="ECO:0000313" key="5">
    <source>
        <dbReference type="Proteomes" id="UP000231279"/>
    </source>
</evidence>
<feature type="signal peptide" evidence="2">
    <location>
        <begin position="1"/>
        <end position="25"/>
    </location>
</feature>
<dbReference type="EMBL" id="NKXS01000184">
    <property type="protein sequence ID" value="PIN25761.1"/>
    <property type="molecule type" value="Genomic_DNA"/>
</dbReference>
<dbReference type="InterPro" id="IPR012946">
    <property type="entry name" value="X8"/>
</dbReference>
<dbReference type="Proteomes" id="UP000231279">
    <property type="component" value="Unassembled WGS sequence"/>
</dbReference>
<dbReference type="SMART" id="SM00768">
    <property type="entry name" value="X8"/>
    <property type="match status" value="1"/>
</dbReference>
<dbReference type="GO" id="GO:0042973">
    <property type="term" value="F:glucan endo-1,3-beta-D-glucosidase activity"/>
    <property type="evidence" value="ECO:0007669"/>
    <property type="project" value="UniProtKB-EC"/>
</dbReference>
<gene>
    <name evidence="4" type="ORF">CDL12_01493</name>
</gene>
<dbReference type="STRING" id="429701.A0A2G9I7P1"/>
<evidence type="ECO:0000259" key="3">
    <source>
        <dbReference type="SMART" id="SM00768"/>
    </source>
</evidence>
<evidence type="ECO:0000256" key="1">
    <source>
        <dbReference type="ARBA" id="ARBA00022729"/>
    </source>
</evidence>
<proteinExistence type="predicted"/>
<dbReference type="InterPro" id="IPR044788">
    <property type="entry name" value="X8_dom_prot"/>
</dbReference>
<dbReference type="EC" id="3.2.1.39" evidence="4"/>
<keyword evidence="4" id="KW-0326">Glycosidase</keyword>
<accession>A0A2G9I7P1</accession>
<dbReference type="PANTHER" id="PTHR31044">
    <property type="entry name" value="BETA-1,3 GLUCANASE"/>
    <property type="match status" value="1"/>
</dbReference>
<dbReference type="GO" id="GO:0009506">
    <property type="term" value="C:plasmodesma"/>
    <property type="evidence" value="ECO:0007669"/>
    <property type="project" value="UniProtKB-ARBA"/>
</dbReference>
<dbReference type="Gene3D" id="1.20.58.1040">
    <property type="match status" value="1"/>
</dbReference>
<dbReference type="PROSITE" id="PS51257">
    <property type="entry name" value="PROKAR_LIPOPROTEIN"/>
    <property type="match status" value="1"/>
</dbReference>
<sequence length="118" mass="13029">MTCKGTLSLCLLSLFLGLVMSSCKGNPTIFKKKYTRQWCITKPNARIDKLQGFLDYACSQPHVDCYAINPGGPCFAPNTLRSHAAYALNQIYRVQGVCDPNFGITAITDPSYGNCHYP</sequence>
<dbReference type="PANTHER" id="PTHR31044:SF147">
    <property type="entry name" value="CARBOHYDRATE-BINDING X8 DOMAIN PROTEIN"/>
    <property type="match status" value="1"/>
</dbReference>